<comment type="caution">
    <text evidence="1">The sequence shown here is derived from an EMBL/GenBank/DDBJ whole genome shotgun (WGS) entry which is preliminary data.</text>
</comment>
<organism evidence="1 2">
    <name type="scientific">Mycobacterium arosiense ATCC BAA-1401 = DSM 45069</name>
    <dbReference type="NCBI Taxonomy" id="1265311"/>
    <lineage>
        <taxon>Bacteria</taxon>
        <taxon>Bacillati</taxon>
        <taxon>Actinomycetota</taxon>
        <taxon>Actinomycetes</taxon>
        <taxon>Mycobacteriales</taxon>
        <taxon>Mycobacteriaceae</taxon>
        <taxon>Mycobacterium</taxon>
        <taxon>Mycobacterium avium complex (MAC)</taxon>
    </lineage>
</organism>
<evidence type="ECO:0000313" key="2">
    <source>
        <dbReference type="Proteomes" id="UP000192707"/>
    </source>
</evidence>
<name>A0A1W9ZDD9_MYCAI</name>
<sequence>MNRARAVAVIDRVVLPADNATEWVDRMRAEYAPGAAERGMRLADSWWAYVGPDHIEVTLRWELPDSATFWAMRFAAARDESVAAWWADTDALAVERYRVVGVAQ</sequence>
<protein>
    <submittedName>
        <fullName evidence="1">Uncharacterized protein</fullName>
    </submittedName>
</protein>
<dbReference type="AlphaFoldDB" id="A0A1W9ZDD9"/>
<reference evidence="1 2" key="1">
    <citation type="submission" date="2016-12" db="EMBL/GenBank/DDBJ databases">
        <title>The new phylogeny of genus Mycobacterium.</title>
        <authorList>
            <person name="Tortoli E."/>
            <person name="Trovato A."/>
            <person name="Cirillo D.M."/>
        </authorList>
    </citation>
    <scope>NUCLEOTIDE SEQUENCE [LARGE SCALE GENOMIC DNA]</scope>
    <source>
        <strain evidence="1 2">DSM 45069</strain>
    </source>
</reference>
<accession>A0A1W9ZDD9</accession>
<keyword evidence="2" id="KW-1185">Reference proteome</keyword>
<dbReference type="EMBL" id="MVHG01000048">
    <property type="protein sequence ID" value="ORA11951.1"/>
    <property type="molecule type" value="Genomic_DNA"/>
</dbReference>
<gene>
    <name evidence="1" type="ORF">BST14_17710</name>
</gene>
<dbReference type="Proteomes" id="UP000192707">
    <property type="component" value="Unassembled WGS sequence"/>
</dbReference>
<evidence type="ECO:0000313" key="1">
    <source>
        <dbReference type="EMBL" id="ORA11951.1"/>
    </source>
</evidence>
<proteinExistence type="predicted"/>